<dbReference type="OrthoDB" id="9805197at2"/>
<dbReference type="RefSeq" id="WP_101443936.1">
    <property type="nucleotide sequence ID" value="NZ_PJMU01000002.1"/>
</dbReference>
<keyword evidence="8 9" id="KW-0804">Transcription</keyword>
<reference evidence="14 15" key="1">
    <citation type="submission" date="2017-12" db="EMBL/GenBank/DDBJ databases">
        <title>Genomic Encyclopedia of Type Strains, Phase III (KMG-III): the genomes of soil and plant-associated and newly described type strains.</title>
        <authorList>
            <person name="Whitman W."/>
        </authorList>
    </citation>
    <scope>NUCLEOTIDE SEQUENCE [LARGE SCALE GENOMIC DNA]</scope>
    <source>
        <strain evidence="14 15">LP43</strain>
    </source>
</reference>
<comment type="function">
    <text evidence="9">Facilitates transcription termination by a mechanism that involves Rho binding to the nascent RNA, activation of Rho's RNA-dependent ATPase activity, and release of the mRNA from the DNA template.</text>
</comment>
<comment type="caution">
    <text evidence="14">The sequence shown here is derived from an EMBL/GenBank/DDBJ whole genome shotgun (WGS) entry which is preliminary data.</text>
</comment>
<keyword evidence="5 9" id="KW-0067">ATP-binding</keyword>
<feature type="compositionally biased region" description="Low complexity" evidence="12">
    <location>
        <begin position="57"/>
        <end position="91"/>
    </location>
</feature>
<feature type="region of interest" description="Disordered" evidence="12">
    <location>
        <begin position="42"/>
        <end position="228"/>
    </location>
</feature>
<proteinExistence type="inferred from homology"/>
<keyword evidence="15" id="KW-1185">Reference proteome</keyword>
<feature type="binding site" evidence="9">
    <location>
        <begin position="355"/>
        <end position="360"/>
    </location>
    <ligand>
        <name>ATP</name>
        <dbReference type="ChEBI" id="CHEBI:30616"/>
    </ligand>
</feature>
<keyword evidence="3 9" id="KW-0378">Hydrolase</keyword>
<dbReference type="SMART" id="SM00959">
    <property type="entry name" value="Rho_N"/>
    <property type="match status" value="1"/>
</dbReference>
<dbReference type="Gene3D" id="2.40.50.140">
    <property type="entry name" value="Nucleic acid-binding proteins"/>
    <property type="match status" value="1"/>
</dbReference>
<dbReference type="GO" id="GO:0006353">
    <property type="term" value="P:DNA-templated transcription termination"/>
    <property type="evidence" value="ECO:0007669"/>
    <property type="project" value="UniProtKB-UniRule"/>
</dbReference>
<evidence type="ECO:0000259" key="13">
    <source>
        <dbReference type="PROSITE" id="PS51856"/>
    </source>
</evidence>
<dbReference type="InterPro" id="IPR000194">
    <property type="entry name" value="ATPase_F1/V1/A1_a/bsu_nucl-bd"/>
</dbReference>
<dbReference type="PROSITE" id="PS51856">
    <property type="entry name" value="RHO_RNA_BD"/>
    <property type="match status" value="1"/>
</dbReference>
<dbReference type="Proteomes" id="UP000233782">
    <property type="component" value="Unassembled WGS sequence"/>
</dbReference>
<dbReference type="PANTHER" id="PTHR46425:SF1">
    <property type="entry name" value="TRANSCRIPTION TERMINATION FACTOR RHO"/>
    <property type="match status" value="1"/>
</dbReference>
<dbReference type="Pfam" id="PF07497">
    <property type="entry name" value="Rho_RNA_bind"/>
    <property type="match status" value="1"/>
</dbReference>
<dbReference type="Gene3D" id="1.10.720.10">
    <property type="match status" value="1"/>
</dbReference>
<dbReference type="SUPFAM" id="SSF52540">
    <property type="entry name" value="P-loop containing nucleoside triphosphate hydrolases"/>
    <property type="match status" value="1"/>
</dbReference>
<dbReference type="SUPFAM" id="SSF68912">
    <property type="entry name" value="Rho N-terminal domain-like"/>
    <property type="match status" value="1"/>
</dbReference>
<dbReference type="InterPro" id="IPR011129">
    <property type="entry name" value="CSD"/>
</dbReference>
<evidence type="ECO:0000256" key="3">
    <source>
        <dbReference type="ARBA" id="ARBA00022801"/>
    </source>
</evidence>
<evidence type="ECO:0000256" key="11">
    <source>
        <dbReference type="PROSITE-ProRule" id="PRU01203"/>
    </source>
</evidence>
<dbReference type="Pfam" id="PF07498">
    <property type="entry name" value="Rho_N"/>
    <property type="match status" value="1"/>
</dbReference>
<evidence type="ECO:0000256" key="4">
    <source>
        <dbReference type="ARBA" id="ARBA00022806"/>
    </source>
</evidence>
<dbReference type="GO" id="GO:0016787">
    <property type="term" value="F:hydrolase activity"/>
    <property type="evidence" value="ECO:0007669"/>
    <property type="project" value="UniProtKB-KW"/>
</dbReference>
<comment type="caution">
    <text evidence="9">Lacks conserved residue(s) required for the propagation of feature annotation.</text>
</comment>
<dbReference type="InterPro" id="IPR003593">
    <property type="entry name" value="AAA+_ATPase"/>
</dbReference>
<dbReference type="EMBL" id="PJMU01000002">
    <property type="protein sequence ID" value="PKV66561.1"/>
    <property type="molecule type" value="Genomic_DNA"/>
</dbReference>
<dbReference type="InterPro" id="IPR004665">
    <property type="entry name" value="Term_rho"/>
</dbReference>
<dbReference type="InterPro" id="IPR011112">
    <property type="entry name" value="Rho-like_N"/>
</dbReference>
<evidence type="ECO:0000256" key="12">
    <source>
        <dbReference type="SAM" id="MobiDB-lite"/>
    </source>
</evidence>
<feature type="compositionally biased region" description="Polar residues" evidence="12">
    <location>
        <begin position="219"/>
        <end position="228"/>
    </location>
</feature>
<evidence type="ECO:0000256" key="5">
    <source>
        <dbReference type="ARBA" id="ARBA00022840"/>
    </source>
</evidence>
<keyword evidence="4 9" id="KW-0347">Helicase</keyword>
<keyword evidence="1 9" id="KW-0806">Transcription termination</keyword>
<feature type="compositionally biased region" description="Basic and acidic residues" evidence="12">
    <location>
        <begin position="113"/>
        <end position="212"/>
    </location>
</feature>
<evidence type="ECO:0000256" key="10">
    <source>
        <dbReference type="NCBIfam" id="TIGR00767"/>
    </source>
</evidence>
<organism evidence="14 15">
    <name type="scientific">Pontibacter ramchanderi</name>
    <dbReference type="NCBI Taxonomy" id="1179743"/>
    <lineage>
        <taxon>Bacteria</taxon>
        <taxon>Pseudomonadati</taxon>
        <taxon>Bacteroidota</taxon>
        <taxon>Cytophagia</taxon>
        <taxon>Cytophagales</taxon>
        <taxon>Hymenobacteraceae</taxon>
        <taxon>Pontibacter</taxon>
    </lineage>
</organism>
<dbReference type="EC" id="3.6.4.-" evidence="9 10"/>
<dbReference type="InterPro" id="IPR036269">
    <property type="entry name" value="Rho_N_sf"/>
</dbReference>
<evidence type="ECO:0000256" key="6">
    <source>
        <dbReference type="ARBA" id="ARBA00022884"/>
    </source>
</evidence>
<dbReference type="Pfam" id="PF00006">
    <property type="entry name" value="ATP-synt_ab"/>
    <property type="match status" value="1"/>
</dbReference>
<dbReference type="SUPFAM" id="SSF50249">
    <property type="entry name" value="Nucleic acid-binding proteins"/>
    <property type="match status" value="1"/>
</dbReference>
<dbReference type="GO" id="GO:0004386">
    <property type="term" value="F:helicase activity"/>
    <property type="evidence" value="ECO:0007669"/>
    <property type="project" value="UniProtKB-UniRule"/>
</dbReference>
<evidence type="ECO:0000256" key="9">
    <source>
        <dbReference type="HAMAP-Rule" id="MF_01884"/>
    </source>
</evidence>
<accession>A0A2N3UB32</accession>
<dbReference type="SMART" id="SM00357">
    <property type="entry name" value="CSP"/>
    <property type="match status" value="1"/>
</dbReference>
<comment type="subunit">
    <text evidence="9">Homohexamer. The homohexamer assembles into an open ring structure.</text>
</comment>
<dbReference type="AlphaFoldDB" id="A0A2N3UB32"/>
<dbReference type="Gene3D" id="3.40.50.300">
    <property type="entry name" value="P-loop containing nucleotide triphosphate hydrolases"/>
    <property type="match status" value="1"/>
</dbReference>
<dbReference type="InterPro" id="IPR027417">
    <property type="entry name" value="P-loop_NTPase"/>
</dbReference>
<dbReference type="InterPro" id="IPR041703">
    <property type="entry name" value="Rho_factor_ATP-bd"/>
</dbReference>
<dbReference type="GO" id="GO:0003723">
    <property type="term" value="F:RNA binding"/>
    <property type="evidence" value="ECO:0007669"/>
    <property type="project" value="UniProtKB-UniRule"/>
</dbReference>
<keyword evidence="2 9" id="KW-0547">Nucleotide-binding</keyword>
<keyword evidence="6 9" id="KW-0694">RNA-binding</keyword>
<dbReference type="GO" id="GO:0008186">
    <property type="term" value="F:ATP-dependent activity, acting on RNA"/>
    <property type="evidence" value="ECO:0007669"/>
    <property type="project" value="UniProtKB-UniRule"/>
</dbReference>
<evidence type="ECO:0000256" key="1">
    <source>
        <dbReference type="ARBA" id="ARBA00022472"/>
    </source>
</evidence>
<feature type="binding site" evidence="9">
    <location>
        <position position="398"/>
    </location>
    <ligand>
        <name>ATP</name>
        <dbReference type="ChEBI" id="CHEBI:30616"/>
    </ligand>
</feature>
<dbReference type="NCBIfam" id="TIGR00767">
    <property type="entry name" value="rho"/>
    <property type="match status" value="1"/>
</dbReference>
<dbReference type="GO" id="GO:0005524">
    <property type="term" value="F:ATP binding"/>
    <property type="evidence" value="ECO:0007669"/>
    <property type="project" value="UniProtKB-UniRule"/>
</dbReference>
<dbReference type="GO" id="GO:0005829">
    <property type="term" value="C:cytosol"/>
    <property type="evidence" value="ECO:0007669"/>
    <property type="project" value="UniProtKB-ARBA"/>
</dbReference>
<evidence type="ECO:0000313" key="14">
    <source>
        <dbReference type="EMBL" id="PKV66561.1"/>
    </source>
</evidence>
<feature type="binding site" evidence="9">
    <location>
        <begin position="367"/>
        <end position="372"/>
    </location>
    <ligand>
        <name>ATP</name>
        <dbReference type="ChEBI" id="CHEBI:30616"/>
    </ligand>
</feature>
<evidence type="ECO:0000256" key="7">
    <source>
        <dbReference type="ARBA" id="ARBA00023015"/>
    </source>
</evidence>
<dbReference type="InterPro" id="IPR011113">
    <property type="entry name" value="Rho_RNA-bd"/>
</dbReference>
<dbReference type="InterPro" id="IPR012340">
    <property type="entry name" value="NA-bd_OB-fold"/>
</dbReference>
<feature type="compositionally biased region" description="Basic and acidic residues" evidence="12">
    <location>
        <begin position="92"/>
        <end position="101"/>
    </location>
</feature>
<keyword evidence="7 9" id="KW-0805">Transcription regulation</keyword>
<dbReference type="HAMAP" id="MF_01884">
    <property type="entry name" value="Rho"/>
    <property type="match status" value="1"/>
</dbReference>
<protein>
    <recommendedName>
        <fullName evidence="9 10">Transcription termination factor Rho</fullName>
        <ecNumber evidence="9 10">3.6.4.-</ecNumber>
    </recommendedName>
    <alternativeName>
        <fullName evidence="9">ATP-dependent helicase Rho</fullName>
    </alternativeName>
</protein>
<name>A0A2N3UB32_9BACT</name>
<evidence type="ECO:0000256" key="2">
    <source>
        <dbReference type="ARBA" id="ARBA00022741"/>
    </source>
</evidence>
<gene>
    <name evidence="9" type="primary">rho</name>
    <name evidence="14" type="ORF">BD749_1690</name>
</gene>
<evidence type="ECO:0000256" key="8">
    <source>
        <dbReference type="ARBA" id="ARBA00023163"/>
    </source>
</evidence>
<dbReference type="PANTHER" id="PTHR46425">
    <property type="entry name" value="TRANSCRIPTION TERMINATION FACTOR RHO"/>
    <property type="match status" value="1"/>
</dbReference>
<comment type="similarity">
    <text evidence="9 11">Belongs to the Rho family.</text>
</comment>
<dbReference type="SMART" id="SM00382">
    <property type="entry name" value="AAA"/>
    <property type="match status" value="1"/>
</dbReference>
<evidence type="ECO:0000313" key="15">
    <source>
        <dbReference type="Proteomes" id="UP000233782"/>
    </source>
</evidence>
<dbReference type="NCBIfam" id="NF006886">
    <property type="entry name" value="PRK09376.1"/>
    <property type="match status" value="1"/>
</dbReference>
<dbReference type="CDD" id="cd04459">
    <property type="entry name" value="Rho_CSD"/>
    <property type="match status" value="1"/>
</dbReference>
<feature type="domain" description="Rho RNA-BD" evidence="13">
    <location>
        <begin position="237"/>
        <end position="312"/>
    </location>
</feature>
<sequence length="604" mass="68429">MYKIEELKDRLLSELKEIAEDLGVKNFKKLSKQDLIYKILDQQAITPPEKLPKKVKSSSSTAASETEATENTIIINEVQEAPVAEASAAPRPVREAARREQPNPTLVPQAAPAKDHGPQRERVPARRENRNEGANPREQRVERTDSRPERAERTEQRTERVERTDSQRPERSERNERNDNRPDNREQRAEVGNRAEQREQRPEVGNRNDQNRGGDNFQRRQQNAAASSNNFREFDGIILNEGVLELMQDGYGFLRSTHYNYLASPDDIYVSPSQIKLFGLKTGDTVKGQIRPPKEGEKYFALLKVDSVNGRTTEEIRDRIPFQHLTPLFPEERLKLTTKPNLLSTRILDLFAPIGKGQRGMIVAQPKTGKTVLLKEIANAISENHPEVYLMILLIDERPEEVTDMARSVKAEVIASTFDETAERHVKVSSIVLDKAKRMVECGHDVVILLDSITRLARAYNTVVPSSGKILSGGVDANALHKPKRFFGAARNVENGGSLTIIATALIDTGSKMDEVIFEEFKGTGNMELQLDRKLANRRIYPAIDVPASGTRREDLLMDRDELNRIWILRKFMSDMNSVEAMEFLKDRMQGTKSNEEFLISMNG</sequence>
<dbReference type="CDD" id="cd01128">
    <property type="entry name" value="rho_factor_C"/>
    <property type="match status" value="1"/>
</dbReference>